<dbReference type="PROSITE" id="PS50835">
    <property type="entry name" value="IG_LIKE"/>
    <property type="match status" value="1"/>
</dbReference>
<dbReference type="EMBL" id="GANO01004918">
    <property type="protein sequence ID" value="JAB54953.1"/>
    <property type="molecule type" value="mRNA"/>
</dbReference>
<feature type="signal peptide" evidence="2">
    <location>
        <begin position="1"/>
        <end position="21"/>
    </location>
</feature>
<keyword evidence="2" id="KW-0732">Signal</keyword>
<organism evidence="4">
    <name type="scientific">Corethrella appendiculata</name>
    <dbReference type="NCBI Taxonomy" id="1370023"/>
    <lineage>
        <taxon>Eukaryota</taxon>
        <taxon>Metazoa</taxon>
        <taxon>Ecdysozoa</taxon>
        <taxon>Arthropoda</taxon>
        <taxon>Hexapoda</taxon>
        <taxon>Insecta</taxon>
        <taxon>Pterygota</taxon>
        <taxon>Neoptera</taxon>
        <taxon>Endopterygota</taxon>
        <taxon>Diptera</taxon>
        <taxon>Nematocera</taxon>
        <taxon>Culicoidea</taxon>
        <taxon>Chaoboridae</taxon>
        <taxon>Corethrella</taxon>
    </lineage>
</organism>
<evidence type="ECO:0000256" key="2">
    <source>
        <dbReference type="SAM" id="SignalP"/>
    </source>
</evidence>
<name>U5ENV7_9DIPT</name>
<dbReference type="SUPFAM" id="SSF48726">
    <property type="entry name" value="Immunoglobulin"/>
    <property type="match status" value="2"/>
</dbReference>
<dbReference type="PANTHER" id="PTHR21261:SF2">
    <property type="entry name" value="GH04238P-RELATED"/>
    <property type="match status" value="1"/>
</dbReference>
<feature type="transmembrane region" description="Helical" evidence="1">
    <location>
        <begin position="239"/>
        <end position="259"/>
    </location>
</feature>
<sequence>MIKTILYNFGLVFLFLEVTSALKITNLNVPSAYILDDTSDELEPLVLDCEYEIDDSGSGFVLKWLLNDFPIYQWIPSKKPHVMQSFKGRVDTEYSVSDDRLHKFSSLSIIKPELNMTGNYACSVQTYFEHDKQSKHLVIISPEREFNMSSTKENNGSTVISCSVRDIYPEPDLILLLDDTEIDDIEPQIVKNENGFFDISLTHALEPDQSEASIKCKLTILNTNYTKIRDEMYHGNANSIQLISIFFLTILSLLAQRFLH</sequence>
<keyword evidence="1" id="KW-0472">Membrane</keyword>
<evidence type="ECO:0000259" key="3">
    <source>
        <dbReference type="PROSITE" id="PS50835"/>
    </source>
</evidence>
<dbReference type="InterPro" id="IPR036179">
    <property type="entry name" value="Ig-like_dom_sf"/>
</dbReference>
<feature type="chain" id="PRO_5004659488" evidence="2">
    <location>
        <begin position="22"/>
        <end position="260"/>
    </location>
</feature>
<evidence type="ECO:0000313" key="4">
    <source>
        <dbReference type="EMBL" id="JAB54953.1"/>
    </source>
</evidence>
<accession>U5ENV7</accession>
<keyword evidence="1" id="KW-1133">Transmembrane helix</keyword>
<evidence type="ECO:0000256" key="1">
    <source>
        <dbReference type="SAM" id="Phobius"/>
    </source>
</evidence>
<dbReference type="PANTHER" id="PTHR21261">
    <property type="entry name" value="BEAT PROTEIN"/>
    <property type="match status" value="1"/>
</dbReference>
<dbReference type="AlphaFoldDB" id="U5ENV7"/>
<dbReference type="InterPro" id="IPR013783">
    <property type="entry name" value="Ig-like_fold"/>
</dbReference>
<dbReference type="Gene3D" id="2.60.40.10">
    <property type="entry name" value="Immunoglobulins"/>
    <property type="match status" value="2"/>
</dbReference>
<dbReference type="InterPro" id="IPR007110">
    <property type="entry name" value="Ig-like_dom"/>
</dbReference>
<keyword evidence="1" id="KW-0812">Transmembrane</keyword>
<proteinExistence type="evidence at transcript level"/>
<protein>
    <submittedName>
        <fullName evidence="4">Putative conserved plasma membrane protein</fullName>
    </submittedName>
</protein>
<feature type="domain" description="Ig-like" evidence="3">
    <location>
        <begin position="30"/>
        <end position="138"/>
    </location>
</feature>
<reference evidence="4" key="1">
    <citation type="journal article" date="2014" name="Insect Biochem. Mol. Biol.">
        <title>An insight into the sialome of the frog biting fly, Corethrella appendiculata.</title>
        <authorList>
            <person name="Ribeiro J.M.C."/>
            <person name="Chagas A.C."/>
            <person name="Pham V.M."/>
            <person name="Lounibos L.P."/>
            <person name="Calvo E."/>
        </authorList>
    </citation>
    <scope>NUCLEOTIDE SEQUENCE</scope>
    <source>
        <tissue evidence="4">Salivary glands</tissue>
    </source>
</reference>